<dbReference type="CDD" id="cd07067">
    <property type="entry name" value="HP_PGM_like"/>
    <property type="match status" value="1"/>
</dbReference>
<accession>A0A3D9HBS2</accession>
<dbReference type="InterPro" id="IPR029033">
    <property type="entry name" value="His_PPase_superfam"/>
</dbReference>
<evidence type="ECO:0000313" key="2">
    <source>
        <dbReference type="EMBL" id="RED46924.1"/>
    </source>
</evidence>
<dbReference type="EMBL" id="QRDV01000001">
    <property type="protein sequence ID" value="RED46924.1"/>
    <property type="molecule type" value="Genomic_DNA"/>
</dbReference>
<organism evidence="2 3">
    <name type="scientific">Winogradskyella eximia</name>
    <dbReference type="NCBI Taxonomy" id="262006"/>
    <lineage>
        <taxon>Bacteria</taxon>
        <taxon>Pseudomonadati</taxon>
        <taxon>Bacteroidota</taxon>
        <taxon>Flavobacteriia</taxon>
        <taxon>Flavobacteriales</taxon>
        <taxon>Flavobacteriaceae</taxon>
        <taxon>Winogradskyella</taxon>
    </lineage>
</organism>
<dbReference type="Gene3D" id="3.40.50.1240">
    <property type="entry name" value="Phosphoglycerate mutase-like"/>
    <property type="match status" value="1"/>
</dbReference>
<protein>
    <submittedName>
        <fullName evidence="2">Broad specificity phosphatase PhoE</fullName>
    </submittedName>
</protein>
<dbReference type="SUPFAM" id="SSF53254">
    <property type="entry name" value="Phosphoglycerate mutase-like"/>
    <property type="match status" value="1"/>
</dbReference>
<dbReference type="Proteomes" id="UP000256980">
    <property type="component" value="Unassembled WGS sequence"/>
</dbReference>
<dbReference type="InterPro" id="IPR013078">
    <property type="entry name" value="His_Pase_superF_clade-1"/>
</dbReference>
<comment type="caution">
    <text evidence="2">The sequence shown here is derived from an EMBL/GenBank/DDBJ whole genome shotgun (WGS) entry which is preliminary data.</text>
</comment>
<evidence type="ECO:0000256" key="1">
    <source>
        <dbReference type="SAM" id="Phobius"/>
    </source>
</evidence>
<keyword evidence="1" id="KW-0472">Membrane</keyword>
<keyword evidence="3" id="KW-1185">Reference proteome</keyword>
<proteinExistence type="predicted"/>
<dbReference type="AlphaFoldDB" id="A0A3D9HBS2"/>
<name>A0A3D9HBS2_9FLAO</name>
<evidence type="ECO:0000313" key="3">
    <source>
        <dbReference type="Proteomes" id="UP000256980"/>
    </source>
</evidence>
<keyword evidence="1" id="KW-0812">Transmembrane</keyword>
<sequence length="305" mass="34696">MHTENDVKSWYQNLTSLTLISQPMKKLLLSFPIIMGILFLGILISENNVNSVHHSSSNSEIIQSKDSTKSKLRIYYIRHAEGGHNVKKEWGIYPESEWPAYVGDHSAFTPKGIMQQSRVSKKLMRFNFDFVATSPAWRCKNTVLPYLEESKIKAEIWPELAEIYATKLIIAPDLPEHTATDKILGAGDAITLLPEEEPYFTLRKDGLNEFKKMRFPRDHSESAKENAMAKVIIDHVLELIENRSTSHKTILLSGHGSSGAAILRMLTKNPLNHFPQITNTGVWMVEQQDDGTFKLKMFNDVPFPE</sequence>
<reference evidence="2 3" key="1">
    <citation type="submission" date="2018-07" db="EMBL/GenBank/DDBJ databases">
        <title>Genomic Encyclopedia of Type Strains, Phase III (KMG-III): the genomes of soil and plant-associated and newly described type strains.</title>
        <authorList>
            <person name="Whitman W."/>
        </authorList>
    </citation>
    <scope>NUCLEOTIDE SEQUENCE [LARGE SCALE GENOMIC DNA]</scope>
    <source>
        <strain evidence="2 3">CECT 7946</strain>
    </source>
</reference>
<dbReference type="Pfam" id="PF00300">
    <property type="entry name" value="His_Phos_1"/>
    <property type="match status" value="1"/>
</dbReference>
<feature type="transmembrane region" description="Helical" evidence="1">
    <location>
        <begin position="27"/>
        <end position="45"/>
    </location>
</feature>
<keyword evidence="1" id="KW-1133">Transmembrane helix</keyword>
<gene>
    <name evidence="2" type="ORF">DFQ10_101701</name>
</gene>
<dbReference type="OrthoDB" id="1411741at2"/>